<dbReference type="STRING" id="1802306.A3C72_03430"/>
<reference evidence="1 2" key="1">
    <citation type="journal article" date="2016" name="Nat. Commun.">
        <title>Thousands of microbial genomes shed light on interconnected biogeochemical processes in an aquifer system.</title>
        <authorList>
            <person name="Anantharaman K."/>
            <person name="Brown C.T."/>
            <person name="Hug L.A."/>
            <person name="Sharon I."/>
            <person name="Castelle C.J."/>
            <person name="Probst A.J."/>
            <person name="Thomas B.C."/>
            <person name="Singh A."/>
            <person name="Wilkins M.J."/>
            <person name="Karaoz U."/>
            <person name="Brodie E.L."/>
            <person name="Williams K.H."/>
            <person name="Hubbard S.S."/>
            <person name="Banfield J.F."/>
        </authorList>
    </citation>
    <scope>NUCLEOTIDE SEQUENCE [LARGE SCALE GENOMIC DNA]</scope>
</reference>
<dbReference type="InterPro" id="IPR009003">
    <property type="entry name" value="Peptidase_S1_PA"/>
</dbReference>
<name>A0A1G2MKR7_9BACT</name>
<evidence type="ECO:0000313" key="1">
    <source>
        <dbReference type="EMBL" id="OHA24324.1"/>
    </source>
</evidence>
<dbReference type="SUPFAM" id="SSF50494">
    <property type="entry name" value="Trypsin-like serine proteases"/>
    <property type="match status" value="1"/>
</dbReference>
<dbReference type="EMBL" id="MHRK01000013">
    <property type="protein sequence ID" value="OHA24324.1"/>
    <property type="molecule type" value="Genomic_DNA"/>
</dbReference>
<comment type="caution">
    <text evidence="1">The sequence shown here is derived from an EMBL/GenBank/DDBJ whole genome shotgun (WGS) entry which is preliminary data.</text>
</comment>
<sequence>MESLTKQQIVLLTLLVSFVTSIATGIVTVSLMDQAPQSVTQTINRVVERTVERVVPASVNVVNPSKESVVTKETVVVRDDDMIISAVEKNRNLIYRVIKIRNEFGEVQEKYGGLAVPVTADGILIADILALQKKFDDFGMIIPESYKAVDSLGGTVSIVPIGADEANGLVYFGAMTEDGKRDPNAFKNLFVSMGDSDKLKLGQSVVSLSGYSDNIVSTGIVSALPENKSATVPGKYTLVRTDVKLEGATPGTLLINLSGEIVGILSSKSADGSVYLPSKFMTEGLKTVNTVNNVKTSI</sequence>
<evidence type="ECO:0000313" key="2">
    <source>
        <dbReference type="Proteomes" id="UP000177130"/>
    </source>
</evidence>
<accession>A0A1G2MKR7</accession>
<dbReference type="AlphaFoldDB" id="A0A1G2MKR7"/>
<gene>
    <name evidence="1" type="ORF">A3C72_03430</name>
</gene>
<evidence type="ECO:0008006" key="3">
    <source>
        <dbReference type="Google" id="ProtNLM"/>
    </source>
</evidence>
<proteinExistence type="predicted"/>
<protein>
    <recommendedName>
        <fullName evidence="3">Serine protease</fullName>
    </recommendedName>
</protein>
<organism evidence="1 2">
    <name type="scientific">Candidatus Taylorbacteria bacterium RIFCSPHIGHO2_02_FULL_43_32b</name>
    <dbReference type="NCBI Taxonomy" id="1802306"/>
    <lineage>
        <taxon>Bacteria</taxon>
        <taxon>Candidatus Tayloriibacteriota</taxon>
    </lineage>
</organism>
<dbReference type="Gene3D" id="2.40.10.120">
    <property type="match status" value="1"/>
</dbReference>
<dbReference type="Proteomes" id="UP000177130">
    <property type="component" value="Unassembled WGS sequence"/>
</dbReference>